<comment type="similarity">
    <text evidence="1">Belongs to the RMD1/sif2 family.</text>
</comment>
<dbReference type="PANTHER" id="PTHR16255:SF1">
    <property type="entry name" value="REQUIRED FOR MEIOTIC NUCLEAR DIVISION PROTEIN 1 HOMOLOG"/>
    <property type="match status" value="1"/>
</dbReference>
<evidence type="ECO:0000313" key="5">
    <source>
        <dbReference type="Proteomes" id="UP000076874"/>
    </source>
</evidence>
<dbReference type="PANTHER" id="PTHR16255">
    <property type="entry name" value="REQUIRED FOR MEIOTIC NUCLEAR DIVISION PROTEIN 1 HOMOLOG"/>
    <property type="match status" value="1"/>
</dbReference>
<sequence>MLRPAGCAVAAAAGPRSSLASSRRPAALSCCCPHARALSSTHRARLSYREHARSRPSVGVAAARLVGSTGFSLPPRNCAFHQTAPAGYPRRRTFFTSNVLLQPNGNERGAGRSATGKSSESPGAGAGTTDGPAVESTAATSSASAATIAATLAAKKKPRSAGAKHSLRRVAVIAQQQPPGVAADPAGTRAGAADGPGDKAATKAAATRLTKLRREAQALGEELVVEEEDGRHVISAVCLAESFDMEKVMALLRAQGFQLDPDGSGFESHEVVHARRWWRPASEDAAAAAVTAGDAGDADANGRDVDLFVFESGTLVGWGLPAEVVDALATGPLVSAAADPFVAARETETLEFRRDAARETSAMRGDVVVLGTRHEAAEGDRLATTRAQIAFSSGLARSTKLAVLERSFTDYFESTRRIPALLARPGHQGGGVGHLSQSFILQKTGELLSLRAQLNHYRELTDALPDIFWDARAELGLEGYYEQVGRALDVGVRIKTLNQKMDYAQEIATVLREVSSERHSTRLEWIIILLIAVEVVFELRRVYLERAERRRTSDA</sequence>
<evidence type="ECO:0000256" key="2">
    <source>
        <dbReference type="SAM" id="MobiDB-lite"/>
    </source>
</evidence>
<feature type="domain" description="DUF155" evidence="3">
    <location>
        <begin position="307"/>
        <end position="498"/>
    </location>
</feature>
<dbReference type="GO" id="GO:0005739">
    <property type="term" value="C:mitochondrion"/>
    <property type="evidence" value="ECO:0007669"/>
    <property type="project" value="UniProtKB-ARBA"/>
</dbReference>
<evidence type="ECO:0000256" key="1">
    <source>
        <dbReference type="ARBA" id="ARBA00008306"/>
    </source>
</evidence>
<feature type="compositionally biased region" description="Low complexity" evidence="2">
    <location>
        <begin position="127"/>
        <end position="138"/>
    </location>
</feature>
<feature type="region of interest" description="Disordered" evidence="2">
    <location>
        <begin position="100"/>
        <end position="138"/>
    </location>
</feature>
<dbReference type="Proteomes" id="UP000076874">
    <property type="component" value="Unassembled WGS sequence"/>
</dbReference>
<dbReference type="OrthoDB" id="242766at2759"/>
<dbReference type="Pfam" id="PF02582">
    <property type="entry name" value="DUF155"/>
    <property type="match status" value="1"/>
</dbReference>
<reference evidence="4 5" key="1">
    <citation type="journal article" date="2016" name="Genome Biol. Evol.">
        <title>Divergent and convergent evolution of fungal pathogenicity.</title>
        <authorList>
            <person name="Shang Y."/>
            <person name="Xiao G."/>
            <person name="Zheng P."/>
            <person name="Cen K."/>
            <person name="Zhan S."/>
            <person name="Wang C."/>
        </authorList>
    </citation>
    <scope>NUCLEOTIDE SEQUENCE [LARGE SCALE GENOMIC DNA]</scope>
    <source>
        <strain evidence="4 5">RCEF 264</strain>
    </source>
</reference>
<evidence type="ECO:0000259" key="3">
    <source>
        <dbReference type="Pfam" id="PF02582"/>
    </source>
</evidence>
<proteinExistence type="inferred from homology"/>
<dbReference type="InterPro" id="IPR051624">
    <property type="entry name" value="RMD1/Sad1-interacting"/>
</dbReference>
<feature type="compositionally biased region" description="Low complexity" evidence="2">
    <location>
        <begin position="182"/>
        <end position="195"/>
    </location>
</feature>
<dbReference type="AlphaFoldDB" id="A0A167S3R7"/>
<comment type="caution">
    <text evidence="4">The sequence shown here is derived from an EMBL/GenBank/DDBJ whole genome shotgun (WGS) entry which is preliminary data.</text>
</comment>
<dbReference type="GO" id="GO:0070131">
    <property type="term" value="P:positive regulation of mitochondrial translation"/>
    <property type="evidence" value="ECO:0007669"/>
    <property type="project" value="TreeGrafter"/>
</dbReference>
<evidence type="ECO:0000313" key="4">
    <source>
        <dbReference type="EMBL" id="OAA59201.1"/>
    </source>
</evidence>
<organism evidence="4 5">
    <name type="scientific">Niveomyces insectorum RCEF 264</name>
    <dbReference type="NCBI Taxonomy" id="1081102"/>
    <lineage>
        <taxon>Eukaryota</taxon>
        <taxon>Fungi</taxon>
        <taxon>Dikarya</taxon>
        <taxon>Ascomycota</taxon>
        <taxon>Pezizomycotina</taxon>
        <taxon>Sordariomycetes</taxon>
        <taxon>Hypocreomycetidae</taxon>
        <taxon>Hypocreales</taxon>
        <taxon>Cordycipitaceae</taxon>
        <taxon>Niveomyces</taxon>
    </lineage>
</organism>
<dbReference type="InterPro" id="IPR003734">
    <property type="entry name" value="DUF155"/>
</dbReference>
<gene>
    <name evidence="4" type="ORF">SPI_06403</name>
</gene>
<protein>
    <submittedName>
        <fullName evidence="4">DUF155 domain containing protein</fullName>
    </submittedName>
</protein>
<keyword evidence="5" id="KW-1185">Reference proteome</keyword>
<dbReference type="EMBL" id="AZHD01000011">
    <property type="protein sequence ID" value="OAA59201.1"/>
    <property type="molecule type" value="Genomic_DNA"/>
</dbReference>
<accession>A0A167S3R7</accession>
<feature type="region of interest" description="Disordered" evidence="2">
    <location>
        <begin position="175"/>
        <end position="203"/>
    </location>
</feature>
<name>A0A167S3R7_9HYPO</name>